<feature type="domain" description="Blue (type 1) copper" evidence="4">
    <location>
        <begin position="20"/>
        <end position="113"/>
    </location>
</feature>
<keyword evidence="1" id="KW-0479">Metal-binding</keyword>
<protein>
    <recommendedName>
        <fullName evidence="4">Blue (type 1) copper domain-containing protein</fullName>
    </recommendedName>
</protein>
<evidence type="ECO:0000313" key="6">
    <source>
        <dbReference type="Proteomes" id="UP000801428"/>
    </source>
</evidence>
<reference evidence="5" key="1">
    <citation type="submission" date="2019-04" db="EMBL/GenBank/DDBJ databases">
        <title>Sequencing of skin fungus with MAO and IRED activity.</title>
        <authorList>
            <person name="Marsaioli A.J."/>
            <person name="Bonatto J.M.C."/>
            <person name="Reis Junior O."/>
        </authorList>
    </citation>
    <scope>NUCLEOTIDE SEQUENCE</scope>
    <source>
        <strain evidence="5">30M1</strain>
    </source>
</reference>
<feature type="chain" id="PRO_5040346918" description="Blue (type 1) copper domain-containing protein" evidence="3">
    <location>
        <begin position="16"/>
        <end position="165"/>
    </location>
</feature>
<keyword evidence="2" id="KW-0186">Copper</keyword>
<dbReference type="PANTHER" id="PTHR34883:SF15">
    <property type="entry name" value="EXTRACELLULAR SERINE-RICH PROTEIN"/>
    <property type="match status" value="1"/>
</dbReference>
<evidence type="ECO:0000256" key="3">
    <source>
        <dbReference type="SAM" id="SignalP"/>
    </source>
</evidence>
<keyword evidence="3" id="KW-0732">Signal</keyword>
<feature type="signal peptide" evidence="3">
    <location>
        <begin position="1"/>
        <end position="15"/>
    </location>
</feature>
<dbReference type="Gene3D" id="2.60.40.420">
    <property type="entry name" value="Cupredoxins - blue copper proteins"/>
    <property type="match status" value="1"/>
</dbReference>
<gene>
    <name evidence="5" type="ORF">E8E13_009594</name>
</gene>
<dbReference type="InterPro" id="IPR008972">
    <property type="entry name" value="Cupredoxin"/>
</dbReference>
<dbReference type="OrthoDB" id="2331100at2759"/>
<dbReference type="Proteomes" id="UP000801428">
    <property type="component" value="Unassembled WGS sequence"/>
</dbReference>
<dbReference type="GO" id="GO:0009055">
    <property type="term" value="F:electron transfer activity"/>
    <property type="evidence" value="ECO:0007669"/>
    <property type="project" value="InterPro"/>
</dbReference>
<evidence type="ECO:0000256" key="1">
    <source>
        <dbReference type="ARBA" id="ARBA00022723"/>
    </source>
</evidence>
<accession>A0A9P4TJA9</accession>
<proteinExistence type="predicted"/>
<organism evidence="5 6">
    <name type="scientific">Curvularia kusanoi</name>
    <name type="common">Cochliobolus kusanoi</name>
    <dbReference type="NCBI Taxonomy" id="90978"/>
    <lineage>
        <taxon>Eukaryota</taxon>
        <taxon>Fungi</taxon>
        <taxon>Dikarya</taxon>
        <taxon>Ascomycota</taxon>
        <taxon>Pezizomycotina</taxon>
        <taxon>Dothideomycetes</taxon>
        <taxon>Pleosporomycetidae</taxon>
        <taxon>Pleosporales</taxon>
        <taxon>Pleosporineae</taxon>
        <taxon>Pleosporaceae</taxon>
        <taxon>Curvularia</taxon>
    </lineage>
</organism>
<dbReference type="AlphaFoldDB" id="A0A9P4TJA9"/>
<dbReference type="InterPro" id="IPR052953">
    <property type="entry name" value="Ser-rich/MCO-related"/>
</dbReference>
<sequence length="165" mass="17270">MLRSILPFFVTAALGAVHTVEVGESGLVFEPQTLTAVPGDIVVFELYPSHNVVQGNYGSPCQSNDNGFYSGPFSNTNNGAKRFVINVTSNDPVYYYCSVQKHCENGMVGGINVPTSGQTIDAYKQAAASVQQSQTPSQLRGGQLLDESQVAALGGNATSSSASAS</sequence>
<dbReference type="PANTHER" id="PTHR34883">
    <property type="entry name" value="SERINE-RICH PROTEIN, PUTATIVE-RELATED-RELATED"/>
    <property type="match status" value="1"/>
</dbReference>
<dbReference type="SUPFAM" id="SSF49503">
    <property type="entry name" value="Cupredoxins"/>
    <property type="match status" value="1"/>
</dbReference>
<dbReference type="InterPro" id="IPR000923">
    <property type="entry name" value="BlueCu_1"/>
</dbReference>
<dbReference type="GO" id="GO:0005507">
    <property type="term" value="F:copper ion binding"/>
    <property type="evidence" value="ECO:0007669"/>
    <property type="project" value="InterPro"/>
</dbReference>
<dbReference type="CDD" id="cd00920">
    <property type="entry name" value="Cupredoxin"/>
    <property type="match status" value="1"/>
</dbReference>
<comment type="caution">
    <text evidence="5">The sequence shown here is derived from an EMBL/GenBank/DDBJ whole genome shotgun (WGS) entry which is preliminary data.</text>
</comment>
<keyword evidence="6" id="KW-1185">Reference proteome</keyword>
<dbReference type="EMBL" id="SWKU01000004">
    <property type="protein sequence ID" value="KAF3007709.1"/>
    <property type="molecule type" value="Genomic_DNA"/>
</dbReference>
<evidence type="ECO:0000256" key="2">
    <source>
        <dbReference type="ARBA" id="ARBA00023008"/>
    </source>
</evidence>
<dbReference type="Pfam" id="PF00127">
    <property type="entry name" value="Copper-bind"/>
    <property type="match status" value="1"/>
</dbReference>
<evidence type="ECO:0000313" key="5">
    <source>
        <dbReference type="EMBL" id="KAF3007709.1"/>
    </source>
</evidence>
<evidence type="ECO:0000259" key="4">
    <source>
        <dbReference type="Pfam" id="PF00127"/>
    </source>
</evidence>
<name>A0A9P4TJA9_CURKU</name>